<gene>
    <name evidence="2" type="ORF">DXH95_12895</name>
</gene>
<keyword evidence="3" id="KW-1185">Reference proteome</keyword>
<evidence type="ECO:0000313" key="2">
    <source>
        <dbReference type="EMBL" id="RDV02823.1"/>
    </source>
</evidence>
<dbReference type="Proteomes" id="UP000263833">
    <property type="component" value="Unassembled WGS sequence"/>
</dbReference>
<sequence>MTLFASLYLFAATAASQSGAELPVVDEAVRARLDDRGLKYTIDADGDFKVTYAYRDEGRSQLVFVRGKSETVKGLVIREIFSPAARLGKDGIGSEQALLLLNNSQRNKLGSWEVQLDALYFVIKLPDTLSAEQLEVVMDIAAETADNMEKQISGNRDEL</sequence>
<reference evidence="3" key="1">
    <citation type="submission" date="2018-08" db="EMBL/GenBank/DDBJ databases">
        <authorList>
            <person name="Kim S.-J."/>
            <person name="Jung G.-Y."/>
        </authorList>
    </citation>
    <scope>NUCLEOTIDE SEQUENCE [LARGE SCALE GENOMIC DNA]</scope>
    <source>
        <strain evidence="3">GY_G</strain>
    </source>
</reference>
<evidence type="ECO:0008006" key="4">
    <source>
        <dbReference type="Google" id="ProtNLM"/>
    </source>
</evidence>
<proteinExistence type="predicted"/>
<accession>A0A371B5V2</accession>
<dbReference type="RefSeq" id="WP_147291743.1">
    <property type="nucleotide sequence ID" value="NZ_QRGP01000002.1"/>
</dbReference>
<feature type="chain" id="PRO_5016818775" description="Sensory transduction regulator" evidence="1">
    <location>
        <begin position="21"/>
        <end position="159"/>
    </location>
</feature>
<dbReference type="OrthoDB" id="7391647at2"/>
<keyword evidence="1" id="KW-0732">Signal</keyword>
<name>A0A371B5V2_9SPHN</name>
<comment type="caution">
    <text evidence="2">The sequence shown here is derived from an EMBL/GenBank/DDBJ whole genome shotgun (WGS) entry which is preliminary data.</text>
</comment>
<evidence type="ECO:0000256" key="1">
    <source>
        <dbReference type="SAM" id="SignalP"/>
    </source>
</evidence>
<organism evidence="2 3">
    <name type="scientific">Sphingorhabdus pulchriflava</name>
    <dbReference type="NCBI Taxonomy" id="2292257"/>
    <lineage>
        <taxon>Bacteria</taxon>
        <taxon>Pseudomonadati</taxon>
        <taxon>Pseudomonadota</taxon>
        <taxon>Alphaproteobacteria</taxon>
        <taxon>Sphingomonadales</taxon>
        <taxon>Sphingomonadaceae</taxon>
        <taxon>Sphingorhabdus</taxon>
    </lineage>
</organism>
<dbReference type="EMBL" id="QRGP01000002">
    <property type="protein sequence ID" value="RDV02823.1"/>
    <property type="molecule type" value="Genomic_DNA"/>
</dbReference>
<evidence type="ECO:0000313" key="3">
    <source>
        <dbReference type="Proteomes" id="UP000263833"/>
    </source>
</evidence>
<feature type="signal peptide" evidence="1">
    <location>
        <begin position="1"/>
        <end position="20"/>
    </location>
</feature>
<protein>
    <recommendedName>
        <fullName evidence="4">Sensory transduction regulator</fullName>
    </recommendedName>
</protein>
<dbReference type="AlphaFoldDB" id="A0A371B5V2"/>